<feature type="domain" description="Mos1 transposase HTH" evidence="1">
    <location>
        <begin position="6"/>
        <end position="54"/>
    </location>
</feature>
<sequence length="162" mass="19104">MENQSEHFRNTLLFYYRKGKNAVQARKKLCAVYGEDVLSERQCQNWFSKFRTGNFDLKDAPRSGRPIKADDEKIKALVDANRRITTREIAEKLNLSNSTVYDHSKRLGFVSKLDIWVPHNLKEIDLIRRITICDSLLKREENEPFLKRIITGDEKWIVYNNV</sequence>
<dbReference type="GO" id="GO:0035861">
    <property type="term" value="C:site of double-strand break"/>
    <property type="evidence" value="ECO:0007669"/>
    <property type="project" value="TreeGrafter"/>
</dbReference>
<keyword evidence="3" id="KW-1185">Reference proteome</keyword>
<dbReference type="InterPro" id="IPR041426">
    <property type="entry name" value="Mos1_HTH"/>
</dbReference>
<dbReference type="GO" id="GO:0003690">
    <property type="term" value="F:double-stranded DNA binding"/>
    <property type="evidence" value="ECO:0007669"/>
    <property type="project" value="TreeGrafter"/>
</dbReference>
<dbReference type="GO" id="GO:0044547">
    <property type="term" value="F:DNA topoisomerase binding"/>
    <property type="evidence" value="ECO:0007669"/>
    <property type="project" value="TreeGrafter"/>
</dbReference>
<dbReference type="InterPro" id="IPR036397">
    <property type="entry name" value="RNaseH_sf"/>
</dbReference>
<proteinExistence type="predicted"/>
<gene>
    <name evidence="2" type="ORF">X777_12637</name>
</gene>
<name>A0A026VZD1_OOCBI</name>
<dbReference type="GO" id="GO:0000793">
    <property type="term" value="C:condensed chromosome"/>
    <property type="evidence" value="ECO:0007669"/>
    <property type="project" value="TreeGrafter"/>
</dbReference>
<dbReference type="GO" id="GO:0006303">
    <property type="term" value="P:double-strand break repair via nonhomologous end joining"/>
    <property type="evidence" value="ECO:0007669"/>
    <property type="project" value="TreeGrafter"/>
</dbReference>
<dbReference type="PANTHER" id="PTHR46060:SF2">
    <property type="entry name" value="HISTONE-LYSINE N-METHYLTRANSFERASE SETMAR"/>
    <property type="match status" value="1"/>
</dbReference>
<dbReference type="Gene3D" id="1.10.10.10">
    <property type="entry name" value="Winged helix-like DNA-binding domain superfamily/Winged helix DNA-binding domain"/>
    <property type="match status" value="1"/>
</dbReference>
<dbReference type="GO" id="GO:0003697">
    <property type="term" value="F:single-stranded DNA binding"/>
    <property type="evidence" value="ECO:0007669"/>
    <property type="project" value="TreeGrafter"/>
</dbReference>
<evidence type="ECO:0000313" key="3">
    <source>
        <dbReference type="Proteomes" id="UP000053097"/>
    </source>
</evidence>
<keyword evidence="2" id="KW-0489">Methyltransferase</keyword>
<dbReference type="EMBL" id="KK107549">
    <property type="protein sequence ID" value="EZA49035.1"/>
    <property type="molecule type" value="Genomic_DNA"/>
</dbReference>
<dbReference type="Gene3D" id="1.10.10.1450">
    <property type="match status" value="1"/>
</dbReference>
<dbReference type="GO" id="GO:0032259">
    <property type="term" value="P:methylation"/>
    <property type="evidence" value="ECO:0007669"/>
    <property type="project" value="UniProtKB-KW"/>
</dbReference>
<keyword evidence="2" id="KW-0808">Transferase</keyword>
<dbReference type="GO" id="GO:0000729">
    <property type="term" value="P:DNA double-strand break processing"/>
    <property type="evidence" value="ECO:0007669"/>
    <property type="project" value="TreeGrafter"/>
</dbReference>
<dbReference type="GO" id="GO:0042800">
    <property type="term" value="F:histone H3K4 methyltransferase activity"/>
    <property type="evidence" value="ECO:0007669"/>
    <property type="project" value="TreeGrafter"/>
</dbReference>
<organism evidence="2 3">
    <name type="scientific">Ooceraea biroi</name>
    <name type="common">Clonal raider ant</name>
    <name type="synonym">Cerapachys biroi</name>
    <dbReference type="NCBI Taxonomy" id="2015173"/>
    <lineage>
        <taxon>Eukaryota</taxon>
        <taxon>Metazoa</taxon>
        <taxon>Ecdysozoa</taxon>
        <taxon>Arthropoda</taxon>
        <taxon>Hexapoda</taxon>
        <taxon>Insecta</taxon>
        <taxon>Pterygota</taxon>
        <taxon>Neoptera</taxon>
        <taxon>Endopterygota</taxon>
        <taxon>Hymenoptera</taxon>
        <taxon>Apocrita</taxon>
        <taxon>Aculeata</taxon>
        <taxon>Formicoidea</taxon>
        <taxon>Formicidae</taxon>
        <taxon>Dorylinae</taxon>
        <taxon>Ooceraea</taxon>
    </lineage>
</organism>
<evidence type="ECO:0000259" key="1">
    <source>
        <dbReference type="Pfam" id="PF17906"/>
    </source>
</evidence>
<dbReference type="AlphaFoldDB" id="A0A026VZD1"/>
<dbReference type="Proteomes" id="UP000053097">
    <property type="component" value="Unassembled WGS sequence"/>
</dbReference>
<dbReference type="InterPro" id="IPR036388">
    <property type="entry name" value="WH-like_DNA-bd_sf"/>
</dbReference>
<dbReference type="Gene3D" id="3.30.420.10">
    <property type="entry name" value="Ribonuclease H-like superfamily/Ribonuclease H"/>
    <property type="match status" value="1"/>
</dbReference>
<dbReference type="GO" id="GO:0005634">
    <property type="term" value="C:nucleus"/>
    <property type="evidence" value="ECO:0007669"/>
    <property type="project" value="TreeGrafter"/>
</dbReference>
<dbReference type="Pfam" id="PF13412">
    <property type="entry name" value="HTH_24"/>
    <property type="match status" value="1"/>
</dbReference>
<dbReference type="OrthoDB" id="10034054at2759"/>
<dbReference type="InterPro" id="IPR052709">
    <property type="entry name" value="Transposase-MT_Hybrid"/>
</dbReference>
<evidence type="ECO:0000313" key="2">
    <source>
        <dbReference type="EMBL" id="EZA49035.1"/>
    </source>
</evidence>
<protein>
    <submittedName>
        <fullName evidence="2">Histone-lysine N-methyltransferase SETMAR</fullName>
    </submittedName>
</protein>
<dbReference type="GO" id="GO:0015074">
    <property type="term" value="P:DNA integration"/>
    <property type="evidence" value="ECO:0007669"/>
    <property type="project" value="TreeGrafter"/>
</dbReference>
<reference evidence="2 3" key="1">
    <citation type="journal article" date="2014" name="Curr. Biol.">
        <title>The genome of the clonal raider ant Cerapachys biroi.</title>
        <authorList>
            <person name="Oxley P.R."/>
            <person name="Ji L."/>
            <person name="Fetter-Pruneda I."/>
            <person name="McKenzie S.K."/>
            <person name="Li C."/>
            <person name="Hu H."/>
            <person name="Zhang G."/>
            <person name="Kronauer D.J."/>
        </authorList>
    </citation>
    <scope>NUCLEOTIDE SEQUENCE [LARGE SCALE GENOMIC DNA]</scope>
</reference>
<dbReference type="GO" id="GO:0046975">
    <property type="term" value="F:histone H3K36 methyltransferase activity"/>
    <property type="evidence" value="ECO:0007669"/>
    <property type="project" value="TreeGrafter"/>
</dbReference>
<dbReference type="Pfam" id="PF17906">
    <property type="entry name" value="HTH_48"/>
    <property type="match status" value="1"/>
</dbReference>
<dbReference type="GO" id="GO:0000014">
    <property type="term" value="F:single-stranded DNA endodeoxyribonuclease activity"/>
    <property type="evidence" value="ECO:0007669"/>
    <property type="project" value="TreeGrafter"/>
</dbReference>
<dbReference type="PANTHER" id="PTHR46060">
    <property type="entry name" value="MARINER MOS1 TRANSPOSASE-LIKE PROTEIN"/>
    <property type="match status" value="1"/>
</dbReference>
<accession>A0A026VZD1</accession>
<dbReference type="GO" id="GO:0031297">
    <property type="term" value="P:replication fork processing"/>
    <property type="evidence" value="ECO:0007669"/>
    <property type="project" value="TreeGrafter"/>
</dbReference>
<dbReference type="GO" id="GO:0044774">
    <property type="term" value="P:mitotic DNA integrity checkpoint signaling"/>
    <property type="evidence" value="ECO:0007669"/>
    <property type="project" value="TreeGrafter"/>
</dbReference>
<dbReference type="OMA" id="IPGDETW"/>